<accession>N1WCV4</accession>
<organism evidence="1 2">
    <name type="scientific">Leptospira vanthielii serovar Holland str. Waz Holland = ATCC 700522</name>
    <dbReference type="NCBI Taxonomy" id="1218591"/>
    <lineage>
        <taxon>Bacteria</taxon>
        <taxon>Pseudomonadati</taxon>
        <taxon>Spirochaetota</taxon>
        <taxon>Spirochaetia</taxon>
        <taxon>Leptospirales</taxon>
        <taxon>Leptospiraceae</taxon>
        <taxon>Leptospira</taxon>
    </lineage>
</organism>
<evidence type="ECO:0000313" key="1">
    <source>
        <dbReference type="EMBL" id="EMY71022.1"/>
    </source>
</evidence>
<dbReference type="EMBL" id="AOGY02000024">
    <property type="protein sequence ID" value="EMY71022.1"/>
    <property type="molecule type" value="Genomic_DNA"/>
</dbReference>
<proteinExistence type="predicted"/>
<dbReference type="Proteomes" id="UP000012227">
    <property type="component" value="Unassembled WGS sequence"/>
</dbReference>
<dbReference type="AlphaFoldDB" id="N1WCV4"/>
<gene>
    <name evidence="1" type="ORF">LEP1GSC199_0426</name>
</gene>
<dbReference type="STRING" id="1218591.LEP1GSC199_0426"/>
<comment type="caution">
    <text evidence="1">The sequence shown here is derived from an EMBL/GenBank/DDBJ whole genome shotgun (WGS) entry which is preliminary data.</text>
</comment>
<reference evidence="1 2" key="1">
    <citation type="submission" date="2013-03" db="EMBL/GenBank/DDBJ databases">
        <authorList>
            <person name="Harkins D.M."/>
            <person name="Durkin A.S."/>
            <person name="Brinkac L.M."/>
            <person name="Haft D.H."/>
            <person name="Selengut J.D."/>
            <person name="Sanka R."/>
            <person name="DePew J."/>
            <person name="Purushe J."/>
            <person name="Galloway R.L."/>
            <person name="Vinetz J.M."/>
            <person name="Sutton G.G."/>
            <person name="Nierman W.C."/>
            <person name="Fouts D.E."/>
        </authorList>
    </citation>
    <scope>NUCLEOTIDE SEQUENCE [LARGE SCALE GENOMIC DNA]</scope>
    <source>
        <strain evidence="1 2">Waz Holland</strain>
    </source>
</reference>
<evidence type="ECO:0000313" key="2">
    <source>
        <dbReference type="Proteomes" id="UP000012227"/>
    </source>
</evidence>
<name>N1WCV4_9LEPT</name>
<protein>
    <submittedName>
        <fullName evidence="1">Uncharacterized protein</fullName>
    </submittedName>
</protein>
<sequence length="41" mass="4689">MHPEATRSDLEFGYLPVSPSAVSYGQNAREGYGYMQFNVRY</sequence>